<dbReference type="Proteomes" id="UP000078240">
    <property type="component" value="Unassembled WGS sequence"/>
</dbReference>
<accession>A0A179FIZ6</accession>
<organism evidence="1 2">
    <name type="scientific">Purpureocillium lilacinum</name>
    <name type="common">Paecilomyces lilacinus</name>
    <dbReference type="NCBI Taxonomy" id="33203"/>
    <lineage>
        <taxon>Eukaryota</taxon>
        <taxon>Fungi</taxon>
        <taxon>Dikarya</taxon>
        <taxon>Ascomycota</taxon>
        <taxon>Pezizomycotina</taxon>
        <taxon>Sordariomycetes</taxon>
        <taxon>Hypocreomycetidae</taxon>
        <taxon>Hypocreales</taxon>
        <taxon>Ophiocordycipitaceae</taxon>
        <taxon>Purpureocillium</taxon>
    </lineage>
</organism>
<evidence type="ECO:0000313" key="2">
    <source>
        <dbReference type="Proteomes" id="UP000078240"/>
    </source>
</evidence>
<comment type="caution">
    <text evidence="1">The sequence shown here is derived from an EMBL/GenBank/DDBJ whole genome shotgun (WGS) entry which is preliminary data.</text>
</comment>
<dbReference type="EMBL" id="LSBH01000014">
    <property type="protein sequence ID" value="OAQ65615.1"/>
    <property type="molecule type" value="Genomic_DNA"/>
</dbReference>
<dbReference type="AlphaFoldDB" id="A0A179FIZ6"/>
<gene>
    <name evidence="1" type="ORF">VFPBJ_11147</name>
</gene>
<sequence>MPSRVLDVVFGYLRGYGASRRWFGVVTDVFGQSQYVVLLRVDIYSSVALIVDNFRFKVHVWAWKNGISSVYTKTQSELIQGHYLDDHLETIGFRETSFRVDRNVINPHSIVVLDPLSRADKIQDYFASTSLTIPVYRYITTKTRAGDSSQDLIIIPACHSTSSDARSDIGSQSAE</sequence>
<protein>
    <submittedName>
        <fullName evidence="1">Uncharacterized protein</fullName>
    </submittedName>
</protein>
<evidence type="ECO:0000313" key="1">
    <source>
        <dbReference type="EMBL" id="OAQ65615.1"/>
    </source>
</evidence>
<proteinExistence type="predicted"/>
<name>A0A179FIZ6_PURLI</name>
<reference evidence="1 2" key="1">
    <citation type="submission" date="2016-01" db="EMBL/GenBank/DDBJ databases">
        <title>Biosynthesis of antibiotic leucinostatins and their inhibition on Phytophthora in bio-control Purpureocillium lilacinum.</title>
        <authorList>
            <person name="Wang G."/>
            <person name="Liu Z."/>
            <person name="Lin R."/>
            <person name="Li E."/>
            <person name="Mao Z."/>
            <person name="Ling J."/>
            <person name="Yin W."/>
            <person name="Xie B."/>
        </authorList>
    </citation>
    <scope>NUCLEOTIDE SEQUENCE [LARGE SCALE GENOMIC DNA]</scope>
    <source>
        <strain evidence="1">PLBJ-1</strain>
    </source>
</reference>
<dbReference type="OrthoDB" id="2311180at2759"/>